<dbReference type="Pfam" id="PF04412">
    <property type="entry name" value="AcnX"/>
    <property type="match status" value="1"/>
</dbReference>
<dbReference type="PANTHER" id="PTHR36577">
    <property type="entry name" value="DUF521 DOMAIN PROTEIN (AFU_ORTHOLOGUE AFUA_6G00490)"/>
    <property type="match status" value="1"/>
</dbReference>
<reference evidence="5 6" key="1">
    <citation type="journal article" date="2020" name="Cell Host Microbe">
        <title>Functional and Genomic Variation between Human-Derived Isolates of Lachnospiraceae Reveals Inter- and Intra-Species Diversity.</title>
        <authorList>
            <person name="Sorbara M.T."/>
            <person name="Littmann E.R."/>
            <person name="Fontana E."/>
            <person name="Moody T.U."/>
            <person name="Kohout C.E."/>
            <person name="Gjonbalaj M."/>
            <person name="Eaton V."/>
            <person name="Seok R."/>
            <person name="Leiner I.M."/>
            <person name="Pamer E.G."/>
        </authorList>
    </citation>
    <scope>NUCLEOTIDE SEQUENCE [LARGE SCALE GENOMIC DNA]</scope>
    <source>
        <strain evidence="5 6">MSK.1.17</strain>
    </source>
</reference>
<dbReference type="Proteomes" id="UP000669239">
    <property type="component" value="Unassembled WGS sequence"/>
</dbReference>
<keyword evidence="2" id="KW-0456">Lyase</keyword>
<protein>
    <submittedName>
        <fullName evidence="4">Aconitase X catalytic domain-containing protein</fullName>
    </submittedName>
    <submittedName>
        <fullName evidence="5">DUF521 domain-containing protein</fullName>
    </submittedName>
</protein>
<evidence type="ECO:0000259" key="3">
    <source>
        <dbReference type="Pfam" id="PF04412"/>
    </source>
</evidence>
<reference evidence="5" key="2">
    <citation type="submission" date="2020-02" db="EMBL/GenBank/DDBJ databases">
        <authorList>
            <person name="Littmann E."/>
            <person name="Sorbara M."/>
        </authorList>
    </citation>
    <scope>NUCLEOTIDE SEQUENCE</scope>
    <source>
        <strain evidence="5">MSK.1.17</strain>
    </source>
</reference>
<gene>
    <name evidence="5" type="ORF">G5B36_25600</name>
    <name evidence="4" type="ORF">L0N08_17160</name>
</gene>
<reference evidence="4" key="3">
    <citation type="submission" date="2022-01" db="EMBL/GenBank/DDBJ databases">
        <title>Collection of gut derived symbiotic bacterial strains cultured from healthy donors.</title>
        <authorList>
            <person name="Lin H."/>
            <person name="Kohout C."/>
            <person name="Waligurski E."/>
            <person name="Pamer E.G."/>
        </authorList>
    </citation>
    <scope>NUCLEOTIDE SEQUENCE</scope>
    <source>
        <strain evidence="4">DFI.6.55</strain>
    </source>
</reference>
<organism evidence="4 7">
    <name type="scientific">Enterocloster aldenensis</name>
    <dbReference type="NCBI Taxonomy" id="358742"/>
    <lineage>
        <taxon>Bacteria</taxon>
        <taxon>Bacillati</taxon>
        <taxon>Bacillota</taxon>
        <taxon>Clostridia</taxon>
        <taxon>Lachnospirales</taxon>
        <taxon>Lachnospiraceae</taxon>
        <taxon>Enterocloster</taxon>
    </lineage>
</organism>
<evidence type="ECO:0000313" key="6">
    <source>
        <dbReference type="Proteomes" id="UP000669239"/>
    </source>
</evidence>
<evidence type="ECO:0000313" key="7">
    <source>
        <dbReference type="Proteomes" id="UP001299608"/>
    </source>
</evidence>
<feature type="domain" description="Phosphomevalonate dehydratase large subunit-like" evidence="3">
    <location>
        <begin position="1"/>
        <end position="405"/>
    </location>
</feature>
<dbReference type="GO" id="GO:0016829">
    <property type="term" value="F:lyase activity"/>
    <property type="evidence" value="ECO:0007669"/>
    <property type="project" value="UniProtKB-KW"/>
</dbReference>
<keyword evidence="6" id="KW-1185">Reference proteome</keyword>
<evidence type="ECO:0000313" key="5">
    <source>
        <dbReference type="EMBL" id="NSJ52040.1"/>
    </source>
</evidence>
<accession>A0AAW5BTG5</accession>
<proteinExistence type="predicted"/>
<evidence type="ECO:0000256" key="1">
    <source>
        <dbReference type="ARBA" id="ARBA00023004"/>
    </source>
</evidence>
<dbReference type="Proteomes" id="UP001299608">
    <property type="component" value="Unassembled WGS sequence"/>
</dbReference>
<evidence type="ECO:0000313" key="4">
    <source>
        <dbReference type="EMBL" id="MCG4747157.1"/>
    </source>
</evidence>
<comment type="caution">
    <text evidence="4">The sequence shown here is derived from an EMBL/GenBank/DDBJ whole genome shotgun (WGS) entry which is preliminary data.</text>
</comment>
<dbReference type="InterPro" id="IPR007506">
    <property type="entry name" value="PMDh-L-like_dom"/>
</dbReference>
<name>A0AAW5BTG5_9FIRM</name>
<dbReference type="RefSeq" id="WP_165643045.1">
    <property type="nucleotide sequence ID" value="NZ_BAABZL010000001.1"/>
</dbReference>
<dbReference type="PANTHER" id="PTHR36577:SF3">
    <property type="entry name" value="DUF521 DOMAIN PROTEIN (AFU_ORTHOLOGUE AFUA_6G00490)"/>
    <property type="match status" value="1"/>
</dbReference>
<dbReference type="GeneID" id="97205650"/>
<evidence type="ECO:0000256" key="2">
    <source>
        <dbReference type="ARBA" id="ARBA00023239"/>
    </source>
</evidence>
<dbReference type="EMBL" id="JAAITT010000055">
    <property type="protein sequence ID" value="NSJ52040.1"/>
    <property type="molecule type" value="Genomic_DNA"/>
</dbReference>
<dbReference type="AlphaFoldDB" id="A0AAW5BTG5"/>
<sequence>MKLTNYEKEMLNGDHGEVRQQAMQVLYDLAAFHDVDRFVEIVGCHDDSTVYAGEAQVAFAEMLAEKGARFAVPTTTNATACDMLKWHRQKHDVEVMSATRRIEASHIKMGAIPTWSCAPYQAGFQPSFGQQLACAESNVICYYNSIIGARTNRYAGPLELLCGIAGRVPYFGLHVPENRYAQGLVKLGDDIKLEYFEDESMYPLVSYAFGSIVGDRVWALEGMPANITNDNLKQCSATAASSGGIALFHMIGVTPEAQTLEMAFGGKKPQEVVEIHIKDLEEAERQLTNYEVDGDIDVVLLGCPHFSYDECAKLEILMDGRKVSDSTELWIIVGRATVDRLKDSGLYERLTALGIQIYSDGCILEYRSQKLGTKTIMSNSGKFDTYCFSMRGIQPVFGNMRECVETAVAGKIVKGARPWKK</sequence>
<dbReference type="EMBL" id="JAKNGE010000021">
    <property type="protein sequence ID" value="MCG4747157.1"/>
    <property type="molecule type" value="Genomic_DNA"/>
</dbReference>
<keyword evidence="1" id="KW-0408">Iron</keyword>